<proteinExistence type="inferred from homology"/>
<comment type="caution">
    <text evidence="3">The sequence shown here is derived from an EMBL/GenBank/DDBJ whole genome shotgun (WGS) entry which is preliminary data.</text>
</comment>
<dbReference type="InterPro" id="IPR029069">
    <property type="entry name" value="HotDog_dom_sf"/>
</dbReference>
<dbReference type="NCBIfam" id="TIGR02799">
    <property type="entry name" value="thio_ybgC"/>
    <property type="match status" value="1"/>
</dbReference>
<keyword evidence="4" id="KW-1185">Reference proteome</keyword>
<protein>
    <submittedName>
        <fullName evidence="3">Tol-pal system-associated acyl-CoA thioesterase</fullName>
    </submittedName>
</protein>
<organism evidence="3 4">
    <name type="scientific">Alginatibacterium sediminis</name>
    <dbReference type="NCBI Taxonomy" id="2164068"/>
    <lineage>
        <taxon>Bacteria</taxon>
        <taxon>Pseudomonadati</taxon>
        <taxon>Pseudomonadota</taxon>
        <taxon>Gammaproteobacteria</taxon>
        <taxon>Alteromonadales</taxon>
        <taxon>Alteromonadaceae</taxon>
        <taxon>Alginatibacterium</taxon>
    </lineage>
</organism>
<accession>A0A420EG51</accession>
<reference evidence="3 4" key="1">
    <citation type="submission" date="2018-09" db="EMBL/GenBank/DDBJ databases">
        <authorList>
            <person name="Wang Z."/>
        </authorList>
    </citation>
    <scope>NUCLEOTIDE SEQUENCE [LARGE SCALE GENOMIC DNA]</scope>
    <source>
        <strain evidence="3 4">ALS 81</strain>
    </source>
</reference>
<evidence type="ECO:0000313" key="4">
    <source>
        <dbReference type="Proteomes" id="UP000286482"/>
    </source>
</evidence>
<evidence type="ECO:0000256" key="2">
    <source>
        <dbReference type="ARBA" id="ARBA00022801"/>
    </source>
</evidence>
<dbReference type="PANTHER" id="PTHR31793">
    <property type="entry name" value="4-HYDROXYBENZOYL-COA THIOESTERASE FAMILY MEMBER"/>
    <property type="match status" value="1"/>
</dbReference>
<gene>
    <name evidence="3" type="primary">ybgC</name>
    <name evidence="3" type="ORF">DBZ36_04250</name>
</gene>
<dbReference type="Proteomes" id="UP000286482">
    <property type="component" value="Unassembled WGS sequence"/>
</dbReference>
<evidence type="ECO:0000256" key="1">
    <source>
        <dbReference type="ARBA" id="ARBA00005953"/>
    </source>
</evidence>
<dbReference type="PIRSF" id="PIRSF003230">
    <property type="entry name" value="YbgC"/>
    <property type="match status" value="1"/>
</dbReference>
<dbReference type="Pfam" id="PF13279">
    <property type="entry name" value="4HBT_2"/>
    <property type="match status" value="1"/>
</dbReference>
<dbReference type="PROSITE" id="PS01328">
    <property type="entry name" value="4HBCOA_THIOESTERASE"/>
    <property type="match status" value="1"/>
</dbReference>
<name>A0A420EG51_9ALTE</name>
<dbReference type="InterPro" id="IPR008272">
    <property type="entry name" value="HB-CoA_thioesterase_AS"/>
</dbReference>
<dbReference type="InterPro" id="IPR050563">
    <property type="entry name" value="4-hydroxybenzoyl-CoA_TE"/>
</dbReference>
<dbReference type="FunFam" id="3.10.129.10:FF:000004">
    <property type="entry name" value="Tol-pal system-associated acyl-CoA thioesterase"/>
    <property type="match status" value="1"/>
</dbReference>
<dbReference type="CDD" id="cd00586">
    <property type="entry name" value="4HBT"/>
    <property type="match status" value="1"/>
</dbReference>
<dbReference type="RefSeq" id="WP_120353690.1">
    <property type="nucleotide sequence ID" value="NZ_RAQO01000004.1"/>
</dbReference>
<evidence type="ECO:0000313" key="3">
    <source>
        <dbReference type="EMBL" id="RKF19685.1"/>
    </source>
</evidence>
<comment type="similarity">
    <text evidence="1">Belongs to the 4-hydroxybenzoyl-CoA thioesterase family.</text>
</comment>
<dbReference type="AlphaFoldDB" id="A0A420EG51"/>
<dbReference type="GO" id="GO:0047617">
    <property type="term" value="F:fatty acyl-CoA hydrolase activity"/>
    <property type="evidence" value="ECO:0007669"/>
    <property type="project" value="TreeGrafter"/>
</dbReference>
<dbReference type="PANTHER" id="PTHR31793:SF37">
    <property type="entry name" value="ACYL-COA THIOESTER HYDROLASE YBGC"/>
    <property type="match status" value="1"/>
</dbReference>
<dbReference type="InterPro" id="IPR014166">
    <property type="entry name" value="Tol-Pal_acyl-CoA_thioesterase"/>
</dbReference>
<dbReference type="SUPFAM" id="SSF54637">
    <property type="entry name" value="Thioesterase/thiol ester dehydrase-isomerase"/>
    <property type="match status" value="1"/>
</dbReference>
<keyword evidence="2" id="KW-0378">Hydrolase</keyword>
<dbReference type="EMBL" id="RAQO01000004">
    <property type="protein sequence ID" value="RKF19685.1"/>
    <property type="molecule type" value="Genomic_DNA"/>
</dbReference>
<sequence length="132" mass="15157">MHQMLVRVYYEDTDAGGVVYHANYLKFFERARSELLRELGFEQDVLLEQNIAFVVKKAELDFRSPARFNQQISINTHISSLKRASLEFTQEALDENQKVLVSAVIKIASVDLVRLKPVAIPSVIIEEFKRAC</sequence>
<dbReference type="Gene3D" id="3.10.129.10">
    <property type="entry name" value="Hotdog Thioesterase"/>
    <property type="match status" value="1"/>
</dbReference>
<dbReference type="NCBIfam" id="TIGR00051">
    <property type="entry name" value="YbgC/FadM family acyl-CoA thioesterase"/>
    <property type="match status" value="1"/>
</dbReference>
<dbReference type="InterPro" id="IPR006684">
    <property type="entry name" value="YbgC/YbaW"/>
</dbReference>